<dbReference type="Pfam" id="PF02464">
    <property type="entry name" value="CinA"/>
    <property type="match status" value="1"/>
</dbReference>
<dbReference type="PROSITE" id="PS51462">
    <property type="entry name" value="NUDIX"/>
    <property type="match status" value="1"/>
</dbReference>
<dbReference type="PANTHER" id="PTHR13994:SF13">
    <property type="entry name" value="FI03680P"/>
    <property type="match status" value="1"/>
</dbReference>
<dbReference type="InterPro" id="IPR000086">
    <property type="entry name" value="NUDIX_hydrolase_dom"/>
</dbReference>
<dbReference type="InterPro" id="IPR040618">
    <property type="entry name" value="Pre-Nudix"/>
</dbReference>
<dbReference type="PANTHER" id="PTHR13994">
    <property type="entry name" value="NUDIX HYDROLASE RELATED"/>
    <property type="match status" value="1"/>
</dbReference>
<sequence length="455" mass="47567">MGAGRGPEPDFGSSAAAAARLLTERGETVAVFDATAGGLIQAALLARPGASKYAACAANTISTRRSAQLLGEPLVAELSTSRPTDAASYRASKRASVAAIARSMRAAVGTTWVVAESGACGPTFAHSGIEHGFTALFVSGPVERAAWVESDHAEREANMWGFAKAALDLLAACLSGSAAAGQPASPQSGIFEGREDRFGGVTVDVAADCAATTEAFAGELRSRLAEWASAGKRGIWFKVPLSCARLVLPLSSEGFKFHHAKEEHVMLSRWLEASPCKLPRYSFTLLGVGGAVVNSRNEVLMVQERLVANAKFQGLWKLPGGLADPGEDLAVAAGREVLEETGIKTEPVGVVSIRHAHGLAFGQGDIYCVLRLRPLSEDIKIDPEEIASARWMSLQEIEKRVPADDVKTMADCVSKGTFTVISQAVHGALIHGALVPSTAGKSVVMYTAAGKSDAA</sequence>
<organism evidence="4 5">
    <name type="scientific">Prorocentrum cordatum</name>
    <dbReference type="NCBI Taxonomy" id="2364126"/>
    <lineage>
        <taxon>Eukaryota</taxon>
        <taxon>Sar</taxon>
        <taxon>Alveolata</taxon>
        <taxon>Dinophyceae</taxon>
        <taxon>Prorocentrales</taxon>
        <taxon>Prorocentraceae</taxon>
        <taxon>Prorocentrum</taxon>
    </lineage>
</organism>
<keyword evidence="2" id="KW-0378">Hydrolase</keyword>
<accession>A0ABN9QVI6</accession>
<dbReference type="Pfam" id="PF18290">
    <property type="entry name" value="Nudix_hydro"/>
    <property type="match status" value="1"/>
</dbReference>
<dbReference type="Gene3D" id="3.90.79.10">
    <property type="entry name" value="Nucleoside Triphosphate Pyrophosphohydrolase"/>
    <property type="match status" value="1"/>
</dbReference>
<reference evidence="4" key="1">
    <citation type="submission" date="2023-10" db="EMBL/GenBank/DDBJ databases">
        <authorList>
            <person name="Chen Y."/>
            <person name="Shah S."/>
            <person name="Dougan E. K."/>
            <person name="Thang M."/>
            <person name="Chan C."/>
        </authorList>
    </citation>
    <scope>NUCLEOTIDE SEQUENCE [LARGE SCALE GENOMIC DNA]</scope>
</reference>
<gene>
    <name evidence="4" type="ORF">PCOR1329_LOCUS13851</name>
</gene>
<name>A0ABN9QVI6_9DINO</name>
<dbReference type="PRINTS" id="PR01356">
    <property type="entry name" value="GFGPROTEIN"/>
</dbReference>
<evidence type="ECO:0000256" key="1">
    <source>
        <dbReference type="ARBA" id="ARBA00005582"/>
    </source>
</evidence>
<dbReference type="InterPro" id="IPR003293">
    <property type="entry name" value="Nudix_hydrolase6-like"/>
</dbReference>
<feature type="domain" description="Nudix hydrolase" evidence="3">
    <location>
        <begin position="283"/>
        <end position="414"/>
    </location>
</feature>
<dbReference type="InterPro" id="IPR036653">
    <property type="entry name" value="CinA-like_C"/>
</dbReference>
<dbReference type="PRINTS" id="PR00502">
    <property type="entry name" value="NUDIXFAMILY"/>
</dbReference>
<evidence type="ECO:0000313" key="4">
    <source>
        <dbReference type="EMBL" id="CAK0808182.1"/>
    </source>
</evidence>
<dbReference type="InterPro" id="IPR020476">
    <property type="entry name" value="Nudix_hydrolase"/>
</dbReference>
<dbReference type="InterPro" id="IPR008136">
    <property type="entry name" value="CinA_C"/>
</dbReference>
<evidence type="ECO:0000256" key="2">
    <source>
        <dbReference type="ARBA" id="ARBA00022801"/>
    </source>
</evidence>
<evidence type="ECO:0000259" key="3">
    <source>
        <dbReference type="PROSITE" id="PS51462"/>
    </source>
</evidence>
<protein>
    <recommendedName>
        <fullName evidence="3">Nudix hydrolase domain-containing protein</fullName>
    </recommendedName>
</protein>
<comment type="caution">
    <text evidence="4">The sequence shown here is derived from an EMBL/GenBank/DDBJ whole genome shotgun (WGS) entry which is preliminary data.</text>
</comment>
<dbReference type="Gene3D" id="3.90.950.20">
    <property type="entry name" value="CinA-like"/>
    <property type="match status" value="1"/>
</dbReference>
<dbReference type="CDD" id="cd04670">
    <property type="entry name" value="NUDIX_ASFGF2_Nudt6"/>
    <property type="match status" value="1"/>
</dbReference>
<dbReference type="Gene3D" id="3.40.630.30">
    <property type="match status" value="1"/>
</dbReference>
<dbReference type="InterPro" id="IPR015797">
    <property type="entry name" value="NUDIX_hydrolase-like_dom_sf"/>
</dbReference>
<comment type="similarity">
    <text evidence="1">Belongs to the Nudix hydrolase family.</text>
</comment>
<dbReference type="PROSITE" id="PS00893">
    <property type="entry name" value="NUDIX_BOX"/>
    <property type="match status" value="1"/>
</dbReference>
<dbReference type="InterPro" id="IPR020084">
    <property type="entry name" value="NUDIX_hydrolase_CS"/>
</dbReference>
<dbReference type="Proteomes" id="UP001189429">
    <property type="component" value="Unassembled WGS sequence"/>
</dbReference>
<dbReference type="SUPFAM" id="SSF55811">
    <property type="entry name" value="Nudix"/>
    <property type="match status" value="1"/>
</dbReference>
<dbReference type="SUPFAM" id="SSF142433">
    <property type="entry name" value="CinA-like"/>
    <property type="match status" value="1"/>
</dbReference>
<keyword evidence="5" id="KW-1185">Reference proteome</keyword>
<dbReference type="EMBL" id="CAUYUJ010004113">
    <property type="protein sequence ID" value="CAK0808182.1"/>
    <property type="molecule type" value="Genomic_DNA"/>
</dbReference>
<proteinExistence type="inferred from homology"/>
<dbReference type="Pfam" id="PF00293">
    <property type="entry name" value="NUDIX"/>
    <property type="match status" value="1"/>
</dbReference>
<evidence type="ECO:0000313" key="5">
    <source>
        <dbReference type="Proteomes" id="UP001189429"/>
    </source>
</evidence>